<evidence type="ECO:0000313" key="8">
    <source>
        <dbReference type="EMBL" id="GIH10332.1"/>
    </source>
</evidence>
<comment type="caution">
    <text evidence="8">The sequence shown here is derived from an EMBL/GenBank/DDBJ whole genome shotgun (WGS) entry which is preliminary data.</text>
</comment>
<dbReference type="SMART" id="SM00862">
    <property type="entry name" value="Trans_reg_C"/>
    <property type="match status" value="1"/>
</dbReference>
<feature type="DNA-binding region" description="OmpR/PhoB-type" evidence="6">
    <location>
        <begin position="1"/>
        <end position="105"/>
    </location>
</feature>
<proteinExistence type="inferred from homology"/>
<reference evidence="8" key="1">
    <citation type="submission" date="2021-01" db="EMBL/GenBank/DDBJ databases">
        <title>Whole genome shotgun sequence of Rhizocola hellebori NBRC 109834.</title>
        <authorList>
            <person name="Komaki H."/>
            <person name="Tamura T."/>
        </authorList>
    </citation>
    <scope>NUCLEOTIDE SEQUENCE</scope>
    <source>
        <strain evidence="8">NBRC 109834</strain>
    </source>
</reference>
<keyword evidence="4" id="KW-0804">Transcription</keyword>
<dbReference type="Pfam" id="PF03704">
    <property type="entry name" value="BTAD"/>
    <property type="match status" value="1"/>
</dbReference>
<dbReference type="SMART" id="SM00028">
    <property type="entry name" value="TPR"/>
    <property type="match status" value="5"/>
</dbReference>
<comment type="similarity">
    <text evidence="1">Belongs to the AfsR/DnrI/RedD regulatory family.</text>
</comment>
<dbReference type="InterPro" id="IPR001867">
    <property type="entry name" value="OmpR/PhoB-type_DNA-bd"/>
</dbReference>
<keyword evidence="3 6" id="KW-0238">DNA-binding</keyword>
<dbReference type="SUPFAM" id="SSF52540">
    <property type="entry name" value="P-loop containing nucleoside triphosphate hydrolases"/>
    <property type="match status" value="1"/>
</dbReference>
<dbReference type="Gene3D" id="3.40.50.300">
    <property type="entry name" value="P-loop containing nucleotide triphosphate hydrolases"/>
    <property type="match status" value="1"/>
</dbReference>
<dbReference type="RefSeq" id="WP_203914047.1">
    <property type="nucleotide sequence ID" value="NZ_BONY01000091.1"/>
</dbReference>
<feature type="repeat" description="TPR" evidence="5">
    <location>
        <begin position="846"/>
        <end position="879"/>
    </location>
</feature>
<accession>A0A8J3VL74</accession>
<dbReference type="InterPro" id="IPR051677">
    <property type="entry name" value="AfsR-DnrI-RedD_regulator"/>
</dbReference>
<protein>
    <submittedName>
        <fullName evidence="8">SARP family transcriptional regulator</fullName>
    </submittedName>
</protein>
<keyword evidence="9" id="KW-1185">Reference proteome</keyword>
<dbReference type="InterPro" id="IPR011990">
    <property type="entry name" value="TPR-like_helical_dom_sf"/>
</dbReference>
<evidence type="ECO:0000256" key="3">
    <source>
        <dbReference type="ARBA" id="ARBA00023125"/>
    </source>
</evidence>
<dbReference type="PROSITE" id="PS51755">
    <property type="entry name" value="OMPR_PHOB"/>
    <property type="match status" value="1"/>
</dbReference>
<organism evidence="8 9">
    <name type="scientific">Rhizocola hellebori</name>
    <dbReference type="NCBI Taxonomy" id="1392758"/>
    <lineage>
        <taxon>Bacteria</taxon>
        <taxon>Bacillati</taxon>
        <taxon>Actinomycetota</taxon>
        <taxon>Actinomycetes</taxon>
        <taxon>Micromonosporales</taxon>
        <taxon>Micromonosporaceae</taxon>
        <taxon>Rhizocola</taxon>
    </lineage>
</organism>
<evidence type="ECO:0000256" key="1">
    <source>
        <dbReference type="ARBA" id="ARBA00005820"/>
    </source>
</evidence>
<dbReference type="Pfam" id="PF00486">
    <property type="entry name" value="Trans_reg_C"/>
    <property type="match status" value="1"/>
</dbReference>
<evidence type="ECO:0000313" key="9">
    <source>
        <dbReference type="Proteomes" id="UP000612899"/>
    </source>
</evidence>
<keyword evidence="2" id="KW-0805">Transcription regulation</keyword>
<dbReference type="SMART" id="SM01043">
    <property type="entry name" value="BTAD"/>
    <property type="match status" value="1"/>
</dbReference>
<dbReference type="GO" id="GO:0000160">
    <property type="term" value="P:phosphorelay signal transduction system"/>
    <property type="evidence" value="ECO:0007669"/>
    <property type="project" value="InterPro"/>
</dbReference>
<dbReference type="PANTHER" id="PTHR35807:SF1">
    <property type="entry name" value="TRANSCRIPTIONAL REGULATOR REDD"/>
    <property type="match status" value="1"/>
</dbReference>
<dbReference type="InterPro" id="IPR005158">
    <property type="entry name" value="BTAD"/>
</dbReference>
<dbReference type="GO" id="GO:0003677">
    <property type="term" value="F:DNA binding"/>
    <property type="evidence" value="ECO:0007669"/>
    <property type="project" value="UniProtKB-UniRule"/>
</dbReference>
<evidence type="ECO:0000259" key="7">
    <source>
        <dbReference type="PROSITE" id="PS51755"/>
    </source>
</evidence>
<dbReference type="GO" id="GO:0006355">
    <property type="term" value="P:regulation of DNA-templated transcription"/>
    <property type="evidence" value="ECO:0007669"/>
    <property type="project" value="InterPro"/>
</dbReference>
<dbReference type="PANTHER" id="PTHR35807">
    <property type="entry name" value="TRANSCRIPTIONAL REGULATOR REDD-RELATED"/>
    <property type="match status" value="1"/>
</dbReference>
<sequence length="935" mass="102213">MEQVERIWFELLGGVRAWRGDEELDLGGSKPRAVLLALLLRAKKVVSQAEIVEAVWGDAATGGAHSLVQTYVMHLRRVLEPGRARRGAGKVLVSSVYGYTLRIEPDQLDLSVFTQRIGVAQKFRAAGDLPAAVDAFDAALSLWHGPILADLSGPLAEVERVRLQELRLAALEERAEVVLGLGHHAAVIAELKALSAQNPYRESLCVLLMIALYRNGRRADALACFADMRRRLIDELAIEPGPNLQRVHHDILNDRDASVSGAAKRLVPRQLPRDVHAFAGRHGELRELDCVITEVGQSPVTAVISALSGTAGIGKTALAVHWAHCIAERFPDGQLYINLRGFDPALQAMNPEDVLRQFLHALGVPAGRIPVHPEAQAALYRSEMADRQMLLVLDNARDSAQVRPLLPGARTCVVVVTSRNHLTGLIAADGARSFPLDLLTVEDARDLLAYRLGRERINAEAQAVEQIITCCARLPLALAIAAARAGTEPHRSLGSLATELQNAGARLDLLATDDPHINVRAVFSWSYRALPPEAARLFRLLSLHPGPEISLPCAASLAARPAVEVSAQMQQLIQANLVAEPTSGRYSFHDLLRAYAGEQTQCVDDELERASATNRMLDHYLHTAFDAAMLLYPARDPICLTTVHPAAVPEVLPGYDDAMAWFSREHKVLMTVLNHAASHDRDTVTAQLAWTLATYLEQRGDRHDYAISQELAAKAADRLGDPALQILTHRLYANALAQLGHFELAHDQLIQCLALSTRSADDVATAKTHDSLAFLNERQGRYGDALAHAEQALSLFNKLGRKEGLAIAYNTVGWLHAMLGEYASALTFCRQSLDLHEELGNRLGQAETWDSIGYAHHQLGNTTQAIECYDRGLHIFRDLGDNYQEANTLSHQGDTHEAAGDLKAARKAWQSALSILEQLDHPDAAELRAKLSASA</sequence>
<dbReference type="GO" id="GO:0043531">
    <property type="term" value="F:ADP binding"/>
    <property type="evidence" value="ECO:0007669"/>
    <property type="project" value="InterPro"/>
</dbReference>
<dbReference type="Pfam" id="PF13424">
    <property type="entry name" value="TPR_12"/>
    <property type="match status" value="2"/>
</dbReference>
<dbReference type="Gene3D" id="1.10.10.10">
    <property type="entry name" value="Winged helix-like DNA-binding domain superfamily/Winged helix DNA-binding domain"/>
    <property type="match status" value="1"/>
</dbReference>
<dbReference type="PROSITE" id="PS50005">
    <property type="entry name" value="TPR"/>
    <property type="match status" value="1"/>
</dbReference>
<evidence type="ECO:0000256" key="4">
    <source>
        <dbReference type="ARBA" id="ARBA00023163"/>
    </source>
</evidence>
<dbReference type="InterPro" id="IPR019734">
    <property type="entry name" value="TPR_rpt"/>
</dbReference>
<dbReference type="Proteomes" id="UP000612899">
    <property type="component" value="Unassembled WGS sequence"/>
</dbReference>
<name>A0A8J3VL74_9ACTN</name>
<dbReference type="AlphaFoldDB" id="A0A8J3VL74"/>
<dbReference type="CDD" id="cd15831">
    <property type="entry name" value="BTAD"/>
    <property type="match status" value="1"/>
</dbReference>
<dbReference type="InterPro" id="IPR027417">
    <property type="entry name" value="P-loop_NTPase"/>
</dbReference>
<dbReference type="SUPFAM" id="SSF46894">
    <property type="entry name" value="C-terminal effector domain of the bipartite response regulators"/>
    <property type="match status" value="1"/>
</dbReference>
<evidence type="ECO:0000256" key="2">
    <source>
        <dbReference type="ARBA" id="ARBA00023015"/>
    </source>
</evidence>
<gene>
    <name evidence="8" type="ORF">Rhe02_83990</name>
</gene>
<dbReference type="PRINTS" id="PR00364">
    <property type="entry name" value="DISEASERSIST"/>
</dbReference>
<dbReference type="InterPro" id="IPR016032">
    <property type="entry name" value="Sig_transdc_resp-reg_C-effctor"/>
</dbReference>
<feature type="domain" description="OmpR/PhoB-type" evidence="7">
    <location>
        <begin position="1"/>
        <end position="105"/>
    </location>
</feature>
<dbReference type="Gene3D" id="1.25.40.10">
    <property type="entry name" value="Tetratricopeptide repeat domain"/>
    <property type="match status" value="2"/>
</dbReference>
<dbReference type="SUPFAM" id="SSF48452">
    <property type="entry name" value="TPR-like"/>
    <property type="match status" value="3"/>
</dbReference>
<dbReference type="InterPro" id="IPR036388">
    <property type="entry name" value="WH-like_DNA-bd_sf"/>
</dbReference>
<keyword evidence="5" id="KW-0802">TPR repeat</keyword>
<evidence type="ECO:0000256" key="5">
    <source>
        <dbReference type="PROSITE-ProRule" id="PRU00339"/>
    </source>
</evidence>
<evidence type="ECO:0000256" key="6">
    <source>
        <dbReference type="PROSITE-ProRule" id="PRU01091"/>
    </source>
</evidence>
<dbReference type="EMBL" id="BONY01000091">
    <property type="protein sequence ID" value="GIH10332.1"/>
    <property type="molecule type" value="Genomic_DNA"/>
</dbReference>